<feature type="compositionally biased region" description="Low complexity" evidence="1">
    <location>
        <begin position="611"/>
        <end position="621"/>
    </location>
</feature>
<evidence type="ECO:0000259" key="2">
    <source>
        <dbReference type="Pfam" id="PF24768"/>
    </source>
</evidence>
<dbReference type="SUPFAM" id="SSF54695">
    <property type="entry name" value="POZ domain"/>
    <property type="match status" value="1"/>
</dbReference>
<feature type="region of interest" description="Disordered" evidence="1">
    <location>
        <begin position="705"/>
        <end position="747"/>
    </location>
</feature>
<name>A0AAD8BS88_BIOPF</name>
<feature type="region of interest" description="Disordered" evidence="1">
    <location>
        <begin position="422"/>
        <end position="448"/>
    </location>
</feature>
<feature type="compositionally biased region" description="Low complexity" evidence="1">
    <location>
        <begin position="568"/>
        <end position="591"/>
    </location>
</feature>
<feature type="domain" description="ARMC5-like ARM-repeats" evidence="2">
    <location>
        <begin position="75"/>
        <end position="363"/>
    </location>
</feature>
<dbReference type="GO" id="GO:0005829">
    <property type="term" value="C:cytosol"/>
    <property type="evidence" value="ECO:0007669"/>
    <property type="project" value="TreeGrafter"/>
</dbReference>
<feature type="compositionally biased region" description="Polar residues" evidence="1">
    <location>
        <begin position="650"/>
        <end position="681"/>
    </location>
</feature>
<protein>
    <submittedName>
        <fullName evidence="3">Armadillo repeat-containing protein 5</fullName>
    </submittedName>
</protein>
<dbReference type="EMBL" id="JASAOG010000046">
    <property type="protein sequence ID" value="KAK0058839.1"/>
    <property type="molecule type" value="Genomic_DNA"/>
</dbReference>
<dbReference type="Gene3D" id="3.30.710.10">
    <property type="entry name" value="Potassium Channel Kv1.1, Chain A"/>
    <property type="match status" value="1"/>
</dbReference>
<dbReference type="GO" id="GO:0009653">
    <property type="term" value="P:anatomical structure morphogenesis"/>
    <property type="evidence" value="ECO:0007669"/>
    <property type="project" value="TreeGrafter"/>
</dbReference>
<sequence>MSQSNLSKQDIEKQLQHVISELQSGHGSGLYGALITLRTTLIKSKSALRQLVKLGVVPLLVDALEDTSRHVGHDKMQDIVMSILGNLCMEEAVRKRVINNDLISTIARVTLSSEQESIHNRGIRALANLAQEANHCDKITDLEIPEFVAKCLMTTEDEECRTTYIRALRLMALREKGVKKLVEDTQAVQALAALLKLDNKKMIQRSVRVLSEISSVRCCINFSGQILAANILEELVKLADDEDNDISFFSFSVILKLCEQEQIRPALGSAGVISLFLKHLSSERVFVNKVSTLNALCLCTKESVNRAKIRDAGGLELLVSALQGGECGNYAMLYDRIISSLVNFLYSDDCLARLLKHGLVSVLIEHLRRCCHLASREEHLRKEVYVLADAAEIQKKKSDEAAPEQSDRADIEVLENALTLGDNDSLKPQNVSSFSDLQMNSPQGEGQPQCLLQAEDCSSEDPLLIDSSLATDSEGILVGEIAPDEQRAANEDLPTSLASETRHTFSINSPTYQMENSWRMEDYTSGVTCKTFGPDQDLNRMMPFNSLPVVDPYSPLSAGTSYYSPAYSSPSLSNSVSPQSSPSHSSPICGSQPDGTSPAWSLSSEQQSYRSLSQNPSLSPSPAWPANFSPLLFPASPLQSEDEQGRLSPAFSSQTSLGSHIGSQDWSVLSGSQQTDHLGSQDTVCQSSQLVGAVTRRGVVHDGLVYSASEDEDEDDTALSTFDGEPVSSTTQRVECTDSPSSFPIPPSISVHHLDSQNNLPSMCKKSVEITKSETYLQLAVSLNAKSRTGDKKKTKSLKEYPSTFSENELSSCGFMDALKSVSDGNVLNSPSKNSIDIEETKGGSKEGRELCCKNEASKNVGTAQKKEGFKVPRSSNTNDFMALSPASSDSNLHDTNIHSPYRSPLPGLCYSPKKKSIFESVKTVKSKYAKTFKISNSKTATDEGSQPEKKDNANLDRRMKKILKTSEQNILVLLSRISVKKNPAEFFAEAGVLTCLLDYVRLADMPTKRCCRILHRLCSNPLSFQKLLLLQVPALLVKLLVLEEDGTFPSVMFCVEWTNQFGLVQRSRMNLSDFHLTSSQSSEDAGSQRSEMGRLMDLEFGGDAYSKMMSTSKSSRHGFFNWDLPSEGSHSARNDYTGEAIYEPGCSRSEVRVQLGLKLLQSFCSVAMSNFGRGEISHILSSPLPQQRLACLISLLYLSIGSKHNPTRKSFLQQYQLWEQLIPYLFLPVAASAREAIISGISLNLHLENPSKLVMKMTKLDTCPDLYKKMGTRDLLTDCPSAQDVAANQSGKRPRMGISNSSVISEAHKSNLCPYSEMSALYDLHFVNCDNQEVTYGVNKEKLSSKSTVFAAMLGGSYAESRKSEIAIAEASSFGFQFVLHYLHGCSSGCSVIDSLSPVGHTSSSTDSNTFLNSPIESSDPKIKSPNKVSRPCELEMKVESAVQNQEAPVDMTDSQDSLCCLSLEDKSCGSVSPSPHPSLMGLIDKCADILEVADKYLLTDLIQYVSSVLSHTCLQPDTCTIIFPLACFYKLESLSIDCMRETLLSNISCKTAADIYVDLATCGFKEPVRLALMTLFNNAFQK</sequence>
<dbReference type="InterPro" id="IPR016024">
    <property type="entry name" value="ARM-type_fold"/>
</dbReference>
<dbReference type="InterPro" id="IPR011333">
    <property type="entry name" value="SKP1/BTB/POZ_sf"/>
</dbReference>
<dbReference type="Gene3D" id="1.25.10.10">
    <property type="entry name" value="Leucine-rich Repeat Variant"/>
    <property type="match status" value="2"/>
</dbReference>
<feature type="compositionally biased region" description="Polar residues" evidence="1">
    <location>
        <begin position="1404"/>
        <end position="1418"/>
    </location>
</feature>
<reference evidence="3" key="2">
    <citation type="submission" date="2023-04" db="EMBL/GenBank/DDBJ databases">
        <authorList>
            <person name="Bu L."/>
            <person name="Lu L."/>
            <person name="Laidemitt M.R."/>
            <person name="Zhang S.M."/>
            <person name="Mutuku M."/>
            <person name="Mkoji G."/>
            <person name="Steinauer M."/>
            <person name="Loker E.S."/>
        </authorList>
    </citation>
    <scope>NUCLEOTIDE SEQUENCE</scope>
    <source>
        <strain evidence="3">KasaAsao</strain>
        <tissue evidence="3">Whole Snail</tissue>
    </source>
</reference>
<dbReference type="PANTHER" id="PTHR23312:SF8">
    <property type="entry name" value="ARMADILLO REPEAT-CONTAINING PROTEIN 5"/>
    <property type="match status" value="1"/>
</dbReference>
<dbReference type="SMART" id="SM00185">
    <property type="entry name" value="ARM"/>
    <property type="match status" value="4"/>
</dbReference>
<feature type="compositionally biased region" description="Polar residues" evidence="1">
    <location>
        <begin position="593"/>
        <end position="610"/>
    </location>
</feature>
<dbReference type="Proteomes" id="UP001233172">
    <property type="component" value="Unassembled WGS sequence"/>
</dbReference>
<dbReference type="Pfam" id="PF24768">
    <property type="entry name" value="ARM_ARMC5"/>
    <property type="match status" value="1"/>
</dbReference>
<reference evidence="3" key="1">
    <citation type="journal article" date="2023" name="PLoS Negl. Trop. Dis.">
        <title>A genome sequence for Biomphalaria pfeifferi, the major vector snail for the human-infecting parasite Schistosoma mansoni.</title>
        <authorList>
            <person name="Bu L."/>
            <person name="Lu L."/>
            <person name="Laidemitt M.R."/>
            <person name="Zhang S.M."/>
            <person name="Mutuku M."/>
            <person name="Mkoji G."/>
            <person name="Steinauer M."/>
            <person name="Loker E.S."/>
        </authorList>
    </citation>
    <scope>NUCLEOTIDE SEQUENCE</scope>
    <source>
        <strain evidence="3">KasaAsao</strain>
    </source>
</reference>
<feature type="region of interest" description="Disordered" evidence="1">
    <location>
        <begin position="568"/>
        <end position="623"/>
    </location>
</feature>
<evidence type="ECO:0000256" key="1">
    <source>
        <dbReference type="SAM" id="MobiDB-lite"/>
    </source>
</evidence>
<dbReference type="InterPro" id="IPR055445">
    <property type="entry name" value="ARM_ARMC5"/>
</dbReference>
<evidence type="ECO:0000313" key="4">
    <source>
        <dbReference type="Proteomes" id="UP001233172"/>
    </source>
</evidence>
<gene>
    <name evidence="3" type="ORF">Bpfe_011804</name>
</gene>
<dbReference type="PANTHER" id="PTHR23312">
    <property type="entry name" value="ARMC5 ARMADILLO REPEAT-CONTAINING -RELATED"/>
    <property type="match status" value="1"/>
</dbReference>
<dbReference type="SUPFAM" id="SSF48371">
    <property type="entry name" value="ARM repeat"/>
    <property type="match status" value="1"/>
</dbReference>
<dbReference type="InterPro" id="IPR000225">
    <property type="entry name" value="Armadillo"/>
</dbReference>
<accession>A0AAD8BS88</accession>
<dbReference type="InterPro" id="IPR011989">
    <property type="entry name" value="ARM-like"/>
</dbReference>
<feature type="region of interest" description="Disordered" evidence="1">
    <location>
        <begin position="1404"/>
        <end position="1429"/>
    </location>
</feature>
<evidence type="ECO:0000313" key="3">
    <source>
        <dbReference type="EMBL" id="KAK0058839.1"/>
    </source>
</evidence>
<organism evidence="3 4">
    <name type="scientific">Biomphalaria pfeifferi</name>
    <name type="common">Bloodfluke planorb</name>
    <name type="synonym">Freshwater snail</name>
    <dbReference type="NCBI Taxonomy" id="112525"/>
    <lineage>
        <taxon>Eukaryota</taxon>
        <taxon>Metazoa</taxon>
        <taxon>Spiralia</taxon>
        <taxon>Lophotrochozoa</taxon>
        <taxon>Mollusca</taxon>
        <taxon>Gastropoda</taxon>
        <taxon>Heterobranchia</taxon>
        <taxon>Euthyneura</taxon>
        <taxon>Panpulmonata</taxon>
        <taxon>Hygrophila</taxon>
        <taxon>Lymnaeoidea</taxon>
        <taxon>Planorbidae</taxon>
        <taxon>Biomphalaria</taxon>
    </lineage>
</organism>
<proteinExistence type="predicted"/>
<feature type="compositionally biased region" description="Polar residues" evidence="1">
    <location>
        <begin position="426"/>
        <end position="446"/>
    </location>
</feature>
<comment type="caution">
    <text evidence="3">The sequence shown here is derived from an EMBL/GenBank/DDBJ whole genome shotgun (WGS) entry which is preliminary data.</text>
</comment>
<keyword evidence="4" id="KW-1185">Reference proteome</keyword>
<feature type="region of interest" description="Disordered" evidence="1">
    <location>
        <begin position="635"/>
        <end position="681"/>
    </location>
</feature>